<name>A0ABS6TF72_9ENTE</name>
<dbReference type="EMBL" id="JAHUZB010000004">
    <property type="protein sequence ID" value="MBV7391507.1"/>
    <property type="molecule type" value="Genomic_DNA"/>
</dbReference>
<keyword evidence="3" id="KW-1185">Reference proteome</keyword>
<evidence type="ECO:0000259" key="1">
    <source>
        <dbReference type="Pfam" id="PF18885"/>
    </source>
</evidence>
<evidence type="ECO:0000313" key="2">
    <source>
        <dbReference type="EMBL" id="MBV7391507.1"/>
    </source>
</evidence>
<dbReference type="Pfam" id="PF18885">
    <property type="entry name" value="DUF5648"/>
    <property type="match status" value="1"/>
</dbReference>
<proteinExistence type="predicted"/>
<evidence type="ECO:0000313" key="3">
    <source>
        <dbReference type="Proteomes" id="UP000774130"/>
    </source>
</evidence>
<dbReference type="InterPro" id="IPR043708">
    <property type="entry name" value="DUF5648"/>
</dbReference>
<comment type="caution">
    <text evidence="2">The sequence shown here is derived from an EMBL/GenBank/DDBJ whole genome shotgun (WGS) entry which is preliminary data.</text>
</comment>
<gene>
    <name evidence="2" type="ORF">KUA55_12525</name>
</gene>
<sequence length="496" mass="53818">MIVDQESEIEVTFETSAAVATGTIAAFQIQNLLIADATQATITETSGLPQGSSIKEKRIGAIDQSVTDGTGKKTYTIKVLPTALGSFDMTGNFNYSQQDIKLNQKSFPVNISIPVIENNKQSITGSDYSMYVGDKTPTVSDFKASATDKTGAASEVTVDLSKADVTKAGTYDVTLNSADGQSKVVKLTVKANNQSITGTDYSMYVGDKTPTVSDFKASATDKTGAVSEVTVDLSKADVTKAGTYDVTLNSADGQSKVVKLTVKANVSDTYKVTFKSSIGGTLSGTTSVDVPKGTKLSNIPQVIPNKSDVEDIYFLDWYKDGEIVNPKEAMITKDTTFTAKFGAAVYRLYNKNNGDHLLTKNRNEKNDIAATGWLVETNDSNPYGRAAFYVPVKDDIKGKKQVYRIYNPNSGEHFYSTNKAECDAAVKAGWRHETNEDYTWVSDGDVKMYREFNPDVNTAGSHNFTTNKDEHEGVVKAGWRDEAKDTSLWKALKAGF</sequence>
<feature type="domain" description="DUF5648" evidence="1">
    <location>
        <begin position="345"/>
        <end position="483"/>
    </location>
</feature>
<accession>A0ABS6TF72</accession>
<reference evidence="2 3" key="1">
    <citation type="submission" date="2021-06" db="EMBL/GenBank/DDBJ databases">
        <title>Enterococcus alishanensis sp. nov., a novel lactic acid bacterium isolated from fresh coffee beans.</title>
        <authorList>
            <person name="Chen Y.-S."/>
        </authorList>
    </citation>
    <scope>NUCLEOTIDE SEQUENCE [LARGE SCALE GENOMIC DNA]</scope>
    <source>
        <strain evidence="2 3">ALS3</strain>
    </source>
</reference>
<dbReference type="RefSeq" id="WP_218326710.1">
    <property type="nucleotide sequence ID" value="NZ_JAHUZB010000004.1"/>
</dbReference>
<organism evidence="2 3">
    <name type="scientific">Enterococcus alishanensis</name>
    <dbReference type="NCBI Taxonomy" id="1303817"/>
    <lineage>
        <taxon>Bacteria</taxon>
        <taxon>Bacillati</taxon>
        <taxon>Bacillota</taxon>
        <taxon>Bacilli</taxon>
        <taxon>Lactobacillales</taxon>
        <taxon>Enterococcaceae</taxon>
        <taxon>Enterococcus</taxon>
    </lineage>
</organism>
<protein>
    <recommendedName>
        <fullName evidence="1">DUF5648 domain-containing protein</fullName>
    </recommendedName>
</protein>
<dbReference type="Proteomes" id="UP000774130">
    <property type="component" value="Unassembled WGS sequence"/>
</dbReference>